<accession>W6Q6P2</accession>
<sequence>MRKNEEILEIFQEIIPAPTKAMLWYFHLTPEHIVALPKADYLLTCCLIQNGRQTSRYESLINLLKTLTINVPSLDSRCFRPQTIWLPQGTALTLQ</sequence>
<keyword evidence="2" id="KW-1185">Reference proteome</keyword>
<dbReference type="Proteomes" id="UP000030686">
    <property type="component" value="Unassembled WGS sequence"/>
</dbReference>
<dbReference type="AlphaFoldDB" id="W6Q6P2"/>
<dbReference type="OrthoDB" id="4357639at2759"/>
<protein>
    <submittedName>
        <fullName evidence="1">Genomic scaffold, ProqFM164S02</fullName>
    </submittedName>
</protein>
<proteinExistence type="predicted"/>
<dbReference type="EMBL" id="HG792016">
    <property type="protein sequence ID" value="CDM32015.1"/>
    <property type="molecule type" value="Genomic_DNA"/>
</dbReference>
<gene>
    <name evidence="1" type="ORF">PROQFM164_S02g002166</name>
</gene>
<reference evidence="1" key="1">
    <citation type="journal article" date="2014" name="Nat. Commun.">
        <title>Multiple recent horizontal transfers of a large genomic region in cheese making fungi.</title>
        <authorList>
            <person name="Cheeseman K."/>
            <person name="Ropars J."/>
            <person name="Renault P."/>
            <person name="Dupont J."/>
            <person name="Gouzy J."/>
            <person name="Branca A."/>
            <person name="Abraham A.L."/>
            <person name="Ceppi M."/>
            <person name="Conseiller E."/>
            <person name="Debuchy R."/>
            <person name="Malagnac F."/>
            <person name="Goarin A."/>
            <person name="Silar P."/>
            <person name="Lacoste S."/>
            <person name="Sallet E."/>
            <person name="Bensimon A."/>
            <person name="Giraud T."/>
            <person name="Brygoo Y."/>
        </authorList>
    </citation>
    <scope>NUCLEOTIDE SEQUENCE [LARGE SCALE GENOMIC DNA]</scope>
    <source>
        <strain evidence="1">FM164</strain>
    </source>
</reference>
<name>W6Q6P2_PENRF</name>
<organism evidence="1 2">
    <name type="scientific">Penicillium roqueforti (strain FM164)</name>
    <dbReference type="NCBI Taxonomy" id="1365484"/>
    <lineage>
        <taxon>Eukaryota</taxon>
        <taxon>Fungi</taxon>
        <taxon>Dikarya</taxon>
        <taxon>Ascomycota</taxon>
        <taxon>Pezizomycotina</taxon>
        <taxon>Eurotiomycetes</taxon>
        <taxon>Eurotiomycetidae</taxon>
        <taxon>Eurotiales</taxon>
        <taxon>Aspergillaceae</taxon>
        <taxon>Penicillium</taxon>
    </lineage>
</organism>
<evidence type="ECO:0000313" key="2">
    <source>
        <dbReference type="Proteomes" id="UP000030686"/>
    </source>
</evidence>
<evidence type="ECO:0000313" key="1">
    <source>
        <dbReference type="EMBL" id="CDM32015.1"/>
    </source>
</evidence>